<comment type="caution">
    <text evidence="3">The sequence shown here is derived from an EMBL/GenBank/DDBJ whole genome shotgun (WGS) entry which is preliminary data.</text>
</comment>
<keyword evidence="1" id="KW-0732">Signal</keyword>
<evidence type="ECO:0000256" key="1">
    <source>
        <dbReference type="SAM" id="SignalP"/>
    </source>
</evidence>
<feature type="signal peptide" evidence="1">
    <location>
        <begin position="1"/>
        <end position="27"/>
    </location>
</feature>
<dbReference type="Pfam" id="PF13827">
    <property type="entry name" value="DUF4189"/>
    <property type="match status" value="1"/>
</dbReference>
<proteinExistence type="predicted"/>
<dbReference type="AlphaFoldDB" id="A0A848L861"/>
<gene>
    <name evidence="3" type="ORF">HH308_21360</name>
</gene>
<protein>
    <submittedName>
        <fullName evidence="3">DUF4189 domain-containing protein</fullName>
    </submittedName>
</protein>
<keyword evidence="4" id="KW-1185">Reference proteome</keyword>
<feature type="chain" id="PRO_5032637776" evidence="1">
    <location>
        <begin position="28"/>
        <end position="129"/>
    </location>
</feature>
<dbReference type="RefSeq" id="WP_170196269.1">
    <property type="nucleotide sequence ID" value="NZ_JABBNB010000026.1"/>
</dbReference>
<evidence type="ECO:0000313" key="3">
    <source>
        <dbReference type="EMBL" id="NMO03768.1"/>
    </source>
</evidence>
<feature type="domain" description="DUF4189" evidence="2">
    <location>
        <begin position="32"/>
        <end position="108"/>
    </location>
</feature>
<dbReference type="Proteomes" id="UP000550729">
    <property type="component" value="Unassembled WGS sequence"/>
</dbReference>
<name>A0A848L861_9ACTN</name>
<sequence>MSRIRVATLFVAVTAAITANVVVPAHADVDRWVAIAYSSTTRYWGYEAGWTSEQISRQHAITYCENKGARTCVVVTGGKNTCASLANNFRGDMGIARDPNMDVANNRAKLSIFAGHTLITACSDGREHT</sequence>
<dbReference type="InterPro" id="IPR025240">
    <property type="entry name" value="DUF4189"/>
</dbReference>
<evidence type="ECO:0000259" key="2">
    <source>
        <dbReference type="Pfam" id="PF13827"/>
    </source>
</evidence>
<organism evidence="3 4">
    <name type="scientific">Gordonia asplenii</name>
    <dbReference type="NCBI Taxonomy" id="2725283"/>
    <lineage>
        <taxon>Bacteria</taxon>
        <taxon>Bacillati</taxon>
        <taxon>Actinomycetota</taxon>
        <taxon>Actinomycetes</taxon>
        <taxon>Mycobacteriales</taxon>
        <taxon>Gordoniaceae</taxon>
        <taxon>Gordonia</taxon>
    </lineage>
</organism>
<dbReference type="EMBL" id="JABBNB010000026">
    <property type="protein sequence ID" value="NMO03768.1"/>
    <property type="molecule type" value="Genomic_DNA"/>
</dbReference>
<accession>A0A848L861</accession>
<reference evidence="3 4" key="1">
    <citation type="submission" date="2020-04" db="EMBL/GenBank/DDBJ databases">
        <title>Gordonia sp. nov. TBRC 11910.</title>
        <authorList>
            <person name="Suriyachadkun C."/>
        </authorList>
    </citation>
    <scope>NUCLEOTIDE SEQUENCE [LARGE SCALE GENOMIC DNA]</scope>
    <source>
        <strain evidence="3 4">TBRC 11910</strain>
    </source>
</reference>
<evidence type="ECO:0000313" key="4">
    <source>
        <dbReference type="Proteomes" id="UP000550729"/>
    </source>
</evidence>